<dbReference type="InterPro" id="IPR050245">
    <property type="entry name" value="PrsA_foldase"/>
</dbReference>
<dbReference type="SUPFAM" id="SSF109998">
    <property type="entry name" value="Triger factor/SurA peptide-binding domain-like"/>
    <property type="match status" value="1"/>
</dbReference>
<dbReference type="GO" id="GO:0016853">
    <property type="term" value="F:isomerase activity"/>
    <property type="evidence" value="ECO:0007669"/>
    <property type="project" value="UniProtKB-KW"/>
</dbReference>
<feature type="compositionally biased region" description="Basic and acidic residues" evidence="9">
    <location>
        <begin position="287"/>
        <end position="298"/>
    </location>
</feature>
<dbReference type="EC" id="5.2.1.8" evidence="3"/>
<evidence type="ECO:0000256" key="8">
    <source>
        <dbReference type="PROSITE-ProRule" id="PRU00278"/>
    </source>
</evidence>
<keyword evidence="8 12" id="KW-0413">Isomerase</keyword>
<accession>A0ABU1DGT3</accession>
<dbReference type="PROSITE" id="PS01096">
    <property type="entry name" value="PPIC_PPIASE_1"/>
    <property type="match status" value="1"/>
</dbReference>
<dbReference type="EMBL" id="JADBEO010000023">
    <property type="protein sequence ID" value="MDR4307299.1"/>
    <property type="molecule type" value="Genomic_DNA"/>
</dbReference>
<evidence type="ECO:0000256" key="4">
    <source>
        <dbReference type="ARBA" id="ARBA00018370"/>
    </source>
</evidence>
<dbReference type="InterPro" id="IPR000297">
    <property type="entry name" value="PPIase_PpiC"/>
</dbReference>
<dbReference type="PROSITE" id="PS50198">
    <property type="entry name" value="PPIC_PPIASE_2"/>
    <property type="match status" value="1"/>
</dbReference>
<evidence type="ECO:0000256" key="2">
    <source>
        <dbReference type="ARBA" id="ARBA00007656"/>
    </source>
</evidence>
<sequence length="327" mass="35871">MGILDLKSRRALTLGAAFVAAVGLGGTVLAQTPPPAPEAQGDAAKPGAKPAEKPDPKTVLAKIDDDEITAGDVEVASEDLEQSMASMTEPQRRDYALNYLIDLKLAAKAAEKDKLGDSDQFKKRLEYLKDRALMEELLQREAKSAVTEERLRKLYDDTAKNLKPEEEVRARHILVKTEDEAKKVEERLAKGEDFAKVANEVSTDPGSGKQGGDLGFFGRGQMVPVFEETAFKLEPGKVSAPVKSQFGWHVIKLEEKRTRPIPPFEQVRPQIENYVVRTSQQDLVLKLRNEAKVERTEAGKPQTPPEPTGGEAPVGTPTPSQQQNAPQ</sequence>
<comment type="similarity">
    <text evidence="2">Belongs to the PpiC/parvulin rotamase family.</text>
</comment>
<feature type="chain" id="PRO_5045252490" description="Parvulin-like PPIase" evidence="10">
    <location>
        <begin position="31"/>
        <end position="327"/>
    </location>
</feature>
<reference evidence="12" key="1">
    <citation type="submission" date="2020-10" db="EMBL/GenBank/DDBJ databases">
        <authorList>
            <person name="Abbas A."/>
            <person name="Razzaq R."/>
            <person name="Waqas M."/>
            <person name="Abbas N."/>
            <person name="Nielsen T.K."/>
            <person name="Hansen L.H."/>
            <person name="Hussain S."/>
            <person name="Shahid M."/>
        </authorList>
    </citation>
    <scope>NUCLEOTIDE SEQUENCE</scope>
    <source>
        <strain evidence="12">S14</strain>
    </source>
</reference>
<comment type="caution">
    <text evidence="12">The sequence shown here is derived from an EMBL/GenBank/DDBJ whole genome shotgun (WGS) entry which is preliminary data.</text>
</comment>
<comment type="catalytic activity">
    <reaction evidence="1">
        <text>[protein]-peptidylproline (omega=180) = [protein]-peptidylproline (omega=0)</text>
        <dbReference type="Rhea" id="RHEA:16237"/>
        <dbReference type="Rhea" id="RHEA-COMP:10747"/>
        <dbReference type="Rhea" id="RHEA-COMP:10748"/>
        <dbReference type="ChEBI" id="CHEBI:83833"/>
        <dbReference type="ChEBI" id="CHEBI:83834"/>
        <dbReference type="EC" id="5.2.1.8"/>
    </reaction>
</comment>
<evidence type="ECO:0000256" key="5">
    <source>
        <dbReference type="ARBA" id="ARBA00023110"/>
    </source>
</evidence>
<dbReference type="Pfam" id="PF00639">
    <property type="entry name" value="Rotamase"/>
    <property type="match status" value="1"/>
</dbReference>
<dbReference type="SUPFAM" id="SSF54534">
    <property type="entry name" value="FKBP-like"/>
    <property type="match status" value="1"/>
</dbReference>
<name>A0ABU1DGT3_9HYPH</name>
<evidence type="ECO:0000313" key="12">
    <source>
        <dbReference type="EMBL" id="MDR4307299.1"/>
    </source>
</evidence>
<feature type="region of interest" description="Disordered" evidence="9">
    <location>
        <begin position="287"/>
        <end position="327"/>
    </location>
</feature>
<evidence type="ECO:0000256" key="10">
    <source>
        <dbReference type="SAM" id="SignalP"/>
    </source>
</evidence>
<dbReference type="RefSeq" id="WP_309392033.1">
    <property type="nucleotide sequence ID" value="NZ_JADBEO010000023.1"/>
</dbReference>
<evidence type="ECO:0000313" key="13">
    <source>
        <dbReference type="Proteomes" id="UP001181622"/>
    </source>
</evidence>
<feature type="region of interest" description="Disordered" evidence="9">
    <location>
        <begin position="29"/>
        <end position="57"/>
    </location>
</feature>
<gene>
    <name evidence="12" type="ORF">IHQ68_11795</name>
</gene>
<dbReference type="PANTHER" id="PTHR47245:SF2">
    <property type="entry name" value="PEPTIDYL-PROLYL CIS-TRANS ISOMERASE HP_0175-RELATED"/>
    <property type="match status" value="1"/>
</dbReference>
<evidence type="ECO:0000256" key="7">
    <source>
        <dbReference type="ARBA" id="ARBA00031484"/>
    </source>
</evidence>
<proteinExistence type="inferred from homology"/>
<evidence type="ECO:0000256" key="1">
    <source>
        <dbReference type="ARBA" id="ARBA00000971"/>
    </source>
</evidence>
<dbReference type="InterPro" id="IPR046357">
    <property type="entry name" value="PPIase_dom_sf"/>
</dbReference>
<evidence type="ECO:0000256" key="6">
    <source>
        <dbReference type="ARBA" id="ARBA00030642"/>
    </source>
</evidence>
<protein>
    <recommendedName>
        <fullName evidence="4">Parvulin-like PPIase</fullName>
        <ecNumber evidence="3">5.2.1.8</ecNumber>
    </recommendedName>
    <alternativeName>
        <fullName evidence="6">Peptidyl-prolyl cis-trans isomerase plp</fullName>
    </alternativeName>
    <alternativeName>
        <fullName evidence="7">Rotamase plp</fullName>
    </alternativeName>
</protein>
<organism evidence="12 13">
    <name type="scientific">Chelatococcus sambhunathii</name>
    <dbReference type="NCBI Taxonomy" id="363953"/>
    <lineage>
        <taxon>Bacteria</taxon>
        <taxon>Pseudomonadati</taxon>
        <taxon>Pseudomonadota</taxon>
        <taxon>Alphaproteobacteria</taxon>
        <taxon>Hyphomicrobiales</taxon>
        <taxon>Chelatococcaceae</taxon>
        <taxon>Chelatococcus</taxon>
    </lineage>
</organism>
<evidence type="ECO:0000256" key="9">
    <source>
        <dbReference type="SAM" id="MobiDB-lite"/>
    </source>
</evidence>
<dbReference type="InterPro" id="IPR023058">
    <property type="entry name" value="PPIase_PpiC_CS"/>
</dbReference>
<feature type="compositionally biased region" description="Polar residues" evidence="9">
    <location>
        <begin position="317"/>
        <end position="327"/>
    </location>
</feature>
<dbReference type="Gene3D" id="3.10.50.40">
    <property type="match status" value="1"/>
</dbReference>
<keyword evidence="10" id="KW-0732">Signal</keyword>
<dbReference type="InterPro" id="IPR027304">
    <property type="entry name" value="Trigger_fact/SurA_dom_sf"/>
</dbReference>
<keyword evidence="5 8" id="KW-0697">Rotamase</keyword>
<evidence type="ECO:0000256" key="3">
    <source>
        <dbReference type="ARBA" id="ARBA00013194"/>
    </source>
</evidence>
<evidence type="ECO:0000259" key="11">
    <source>
        <dbReference type="PROSITE" id="PS50198"/>
    </source>
</evidence>
<feature type="signal peptide" evidence="10">
    <location>
        <begin position="1"/>
        <end position="30"/>
    </location>
</feature>
<dbReference type="Proteomes" id="UP001181622">
    <property type="component" value="Unassembled WGS sequence"/>
</dbReference>
<dbReference type="PANTHER" id="PTHR47245">
    <property type="entry name" value="PEPTIDYLPROLYL ISOMERASE"/>
    <property type="match status" value="1"/>
</dbReference>
<feature type="domain" description="PpiC" evidence="11">
    <location>
        <begin position="165"/>
        <end position="255"/>
    </location>
</feature>
<keyword evidence="13" id="KW-1185">Reference proteome</keyword>